<protein>
    <submittedName>
        <fullName evidence="2">Uncharacterized protein</fullName>
    </submittedName>
</protein>
<reference evidence="3" key="1">
    <citation type="journal article" date="2014" name="Proc. Natl. Acad. Sci. U.S.A.">
        <title>Extensive sampling of basidiomycete genomes demonstrates inadequacy of the white-rot/brown-rot paradigm for wood decay fungi.</title>
        <authorList>
            <person name="Riley R."/>
            <person name="Salamov A.A."/>
            <person name="Brown D.W."/>
            <person name="Nagy L.G."/>
            <person name="Floudas D."/>
            <person name="Held B.W."/>
            <person name="Levasseur A."/>
            <person name="Lombard V."/>
            <person name="Morin E."/>
            <person name="Otillar R."/>
            <person name="Lindquist E.A."/>
            <person name="Sun H."/>
            <person name="LaButti K.M."/>
            <person name="Schmutz J."/>
            <person name="Jabbour D."/>
            <person name="Luo H."/>
            <person name="Baker S.E."/>
            <person name="Pisabarro A.G."/>
            <person name="Walton J.D."/>
            <person name="Blanchette R.A."/>
            <person name="Henrissat B."/>
            <person name="Martin F."/>
            <person name="Cullen D."/>
            <person name="Hibbett D.S."/>
            <person name="Grigoriev I.V."/>
        </authorList>
    </citation>
    <scope>NUCLEOTIDE SEQUENCE [LARGE SCALE GENOMIC DNA]</scope>
    <source>
        <strain evidence="3">CBS 339.88</strain>
    </source>
</reference>
<keyword evidence="3" id="KW-1185">Reference proteome</keyword>
<evidence type="ECO:0000256" key="1">
    <source>
        <dbReference type="SAM" id="MobiDB-lite"/>
    </source>
</evidence>
<evidence type="ECO:0000313" key="3">
    <source>
        <dbReference type="Proteomes" id="UP000027222"/>
    </source>
</evidence>
<dbReference type="Proteomes" id="UP000027222">
    <property type="component" value="Unassembled WGS sequence"/>
</dbReference>
<feature type="region of interest" description="Disordered" evidence="1">
    <location>
        <begin position="1"/>
        <end position="125"/>
    </location>
</feature>
<dbReference type="EMBL" id="KL142413">
    <property type="protein sequence ID" value="KDR67693.1"/>
    <property type="molecule type" value="Genomic_DNA"/>
</dbReference>
<gene>
    <name evidence="2" type="ORF">GALMADRAFT_216308</name>
</gene>
<name>A0A067SLP1_GALM3</name>
<dbReference type="HOGENOM" id="CLU_1992816_0_0_1"/>
<feature type="compositionally biased region" description="Low complexity" evidence="1">
    <location>
        <begin position="108"/>
        <end position="117"/>
    </location>
</feature>
<sequence>MCLGSPKHPLGHTGPITPRKLHRDDEFKIKSPPHRLLAANNRVRALSMLSSTPESPTPPSTQRQKQKQTQAQTRATRSHTTPPSHACPSLLQTETREHTGAGAGAGAKLGTKATATGVYDIEGEP</sequence>
<feature type="compositionally biased region" description="Low complexity" evidence="1">
    <location>
        <begin position="50"/>
        <end position="81"/>
    </location>
</feature>
<organism evidence="2 3">
    <name type="scientific">Galerina marginata (strain CBS 339.88)</name>
    <dbReference type="NCBI Taxonomy" id="685588"/>
    <lineage>
        <taxon>Eukaryota</taxon>
        <taxon>Fungi</taxon>
        <taxon>Dikarya</taxon>
        <taxon>Basidiomycota</taxon>
        <taxon>Agaricomycotina</taxon>
        <taxon>Agaricomycetes</taxon>
        <taxon>Agaricomycetidae</taxon>
        <taxon>Agaricales</taxon>
        <taxon>Agaricineae</taxon>
        <taxon>Strophariaceae</taxon>
        <taxon>Galerina</taxon>
    </lineage>
</organism>
<accession>A0A067SLP1</accession>
<evidence type="ECO:0000313" key="2">
    <source>
        <dbReference type="EMBL" id="KDR67693.1"/>
    </source>
</evidence>
<dbReference type="AlphaFoldDB" id="A0A067SLP1"/>
<proteinExistence type="predicted"/>